<feature type="region of interest" description="Disordered" evidence="5">
    <location>
        <begin position="534"/>
        <end position="588"/>
    </location>
</feature>
<feature type="region of interest" description="Disordered" evidence="5">
    <location>
        <begin position="1"/>
        <end position="46"/>
    </location>
</feature>
<keyword evidence="8" id="KW-1185">Reference proteome</keyword>
<reference evidence="7 8" key="1">
    <citation type="journal article" date="2018" name="Sci. Rep.">
        <title>A complete Leishmania donovani reference genome identifies novel genetic variations associated with virulence.</title>
        <authorList>
            <person name="Lypaczewski P."/>
            <person name="Hoshizaki J."/>
            <person name="Zhang W.-W."/>
            <person name="McCall L.-I."/>
            <person name="Torcivia-Rodriguez J."/>
            <person name="Simonyan V."/>
            <person name="Kaur A."/>
            <person name="Dewar K."/>
            <person name="Matlashewski G."/>
        </authorList>
    </citation>
    <scope>NUCLEOTIDE SEQUENCE [LARGE SCALE GENOMIC DNA]</scope>
    <source>
        <strain evidence="7 8">LdCL</strain>
    </source>
</reference>
<dbReference type="PROSITE" id="PS00486">
    <property type="entry name" value="DNA_MISMATCH_REPAIR_2"/>
    <property type="match status" value="1"/>
</dbReference>
<feature type="compositionally biased region" description="Acidic residues" evidence="5">
    <location>
        <begin position="30"/>
        <end position="42"/>
    </location>
</feature>
<dbReference type="PANTHER" id="PTHR11361">
    <property type="entry name" value="DNA MISMATCH REPAIR PROTEIN MUTS FAMILY MEMBER"/>
    <property type="match status" value="1"/>
</dbReference>
<dbReference type="GO" id="GO:0051026">
    <property type="term" value="P:chiasma assembly"/>
    <property type="evidence" value="ECO:0007669"/>
    <property type="project" value="TreeGrafter"/>
</dbReference>
<dbReference type="PANTHER" id="PTHR11361:SF20">
    <property type="entry name" value="MUTS PROTEIN HOMOLOG 5"/>
    <property type="match status" value="1"/>
</dbReference>
<evidence type="ECO:0000256" key="1">
    <source>
        <dbReference type="ARBA" id="ARBA00006271"/>
    </source>
</evidence>
<keyword evidence="2" id="KW-0547">Nucleotide-binding</keyword>
<evidence type="ECO:0000256" key="4">
    <source>
        <dbReference type="ARBA" id="ARBA00023125"/>
    </source>
</evidence>
<dbReference type="Proteomes" id="UP000274082">
    <property type="component" value="Chromosome 29"/>
</dbReference>
<dbReference type="AlphaFoldDB" id="A0A3Q8IED3"/>
<keyword evidence="4" id="KW-0238">DNA-binding</keyword>
<evidence type="ECO:0000256" key="5">
    <source>
        <dbReference type="SAM" id="MobiDB-lite"/>
    </source>
</evidence>
<dbReference type="GO" id="GO:0006298">
    <property type="term" value="P:mismatch repair"/>
    <property type="evidence" value="ECO:0007669"/>
    <property type="project" value="InterPro"/>
</dbReference>
<dbReference type="SMART" id="SM00533">
    <property type="entry name" value="MUTSd"/>
    <property type="match status" value="1"/>
</dbReference>
<dbReference type="VEuPathDB" id="TriTrypDB:LDHU3_29.2640"/>
<gene>
    <name evidence="7" type="ORF">LdCL_290023900</name>
</gene>
<dbReference type="GO" id="GO:0030983">
    <property type="term" value="F:mismatched DNA binding"/>
    <property type="evidence" value="ECO:0007669"/>
    <property type="project" value="InterPro"/>
</dbReference>
<dbReference type="InterPro" id="IPR045076">
    <property type="entry name" value="MutS"/>
</dbReference>
<proteinExistence type="inferred from homology"/>
<evidence type="ECO:0000256" key="3">
    <source>
        <dbReference type="ARBA" id="ARBA00022840"/>
    </source>
</evidence>
<dbReference type="GO" id="GO:0005524">
    <property type="term" value="F:ATP binding"/>
    <property type="evidence" value="ECO:0007669"/>
    <property type="project" value="UniProtKB-KW"/>
</dbReference>
<protein>
    <submittedName>
        <fullName evidence="7">MutS-like protein</fullName>
    </submittedName>
</protein>
<sequence length="1096" mass="117913">MQRAADGVFENTYERGAVQSRGQLSSNSDCESDDEEEDDDVDTSVKPPPAEVTALCWCAASVGVARFLCAECRIEVFEVPVCMVAGEIVRRRRGGLTTPAATVQSHAGGAQLISHRTHGNATGSRGDVRIVTHEDIPPSLLWLVRYLQVYQPQVLLPHTGSEALGDLIALVAEQTPMEVIRLSAATAFCGPEALPRLAAMYPAQEHELAARFHADRTAMMCSMAALLQFVAAVQSNVADVVERDVLHALYLDDACAEALQITRTERHPSSGQGRGRAKEGHSLRGLLSAAQSSVGRAMLRQWIALPCCDAAEIETRQSVVAFFVNPLHHDIAARLRAALHKVYSTTHVFTLMRSGRALHKHYVSLYQTMRGIITVQELLATVAHEVSRLYVLLQSIRVEPLRAMAASLNSAVVGVAGRRRGDGVGGGATDERQDRQPYYPAVQTTAALFSFDYGVPNAVCIRDGVDTVLDELRARFRDLRLSLQAKAEAAFAELPWTLRARLSLRCVYTVPHGYLLCVPAAELEALLPVKDATDVDDLGGERRDDDAGEPASWRSDDADNETAGPLSSDAELRPPRVAATSPSLSPAERARSVMADSFGWRLHHATDAGECCFKSAAMEELDTWVGDLQRRVQQREEQVRRELDTSLLYNSLHLLRPTRALGELDCLLSFARVSAQEGWCRPEIVAPGADCAAPHDKTGEEADEGILEIEDGWHPLLSRHVGMQQLVPFSLHLRTSTDRVCLVLGVNGSGKSVLMGAVAHIVFLAHLGCHVPAVTARLSLVNSIFAPSSSVCAPSSSAPPRSAWSAADVAAAAPGSFYGECVALHRVLHFVAGQQRARQALHGNALDGCHMGGRALVLLDEFGRGTSPEDGCALLKATLRYFADGGEGCGGRQHDSPGAPLVLCATHLVEMLDLPGQCAAPEFPTLSDACDCGAAAVVAQSDQGAAAERTDPAAAGVPASSETSAHENQRGADPLSHTADTPLPLEWVKIYEMETHATYATDQDGLTSIESLRAGNDKPISPLAAGDSGAPLPLDVTPTYQPVCLTPHPGPRRQQDWEQHCSIHLGAGPAIGRQCGLDEELLSYWEETLRVLHRLP</sequence>
<organism evidence="7 8">
    <name type="scientific">Leishmania donovani</name>
    <dbReference type="NCBI Taxonomy" id="5661"/>
    <lineage>
        <taxon>Eukaryota</taxon>
        <taxon>Discoba</taxon>
        <taxon>Euglenozoa</taxon>
        <taxon>Kinetoplastea</taxon>
        <taxon>Metakinetoplastina</taxon>
        <taxon>Trypanosomatida</taxon>
        <taxon>Trypanosomatidae</taxon>
        <taxon>Leishmaniinae</taxon>
        <taxon>Leishmania</taxon>
    </lineage>
</organism>
<dbReference type="SUPFAM" id="SSF52540">
    <property type="entry name" value="P-loop containing nucleoside triphosphate hydrolases"/>
    <property type="match status" value="1"/>
</dbReference>
<evidence type="ECO:0000259" key="6">
    <source>
        <dbReference type="PROSITE" id="PS00486"/>
    </source>
</evidence>
<dbReference type="Pfam" id="PF00488">
    <property type="entry name" value="MutS_V"/>
    <property type="match status" value="1"/>
</dbReference>
<comment type="similarity">
    <text evidence="1">Belongs to the DNA mismatch repair MutS family.</text>
</comment>
<dbReference type="InterPro" id="IPR000432">
    <property type="entry name" value="DNA_mismatch_repair_MutS_C"/>
</dbReference>
<dbReference type="VEuPathDB" id="TriTrypDB:LdCL_290023900"/>
<keyword evidence="3" id="KW-0067">ATP-binding</keyword>
<dbReference type="VEuPathDB" id="TriTrypDB:LdBPK_291840.1"/>
<feature type="domain" description="DNA mismatch repair proteins mutS family" evidence="6">
    <location>
        <begin position="855"/>
        <end position="871"/>
    </location>
</feature>
<dbReference type="OrthoDB" id="29596at2759"/>
<evidence type="ECO:0000313" key="8">
    <source>
        <dbReference type="Proteomes" id="UP000274082"/>
    </source>
</evidence>
<dbReference type="SUPFAM" id="SSF48334">
    <property type="entry name" value="DNA repair protein MutS, domain III"/>
    <property type="match status" value="1"/>
</dbReference>
<evidence type="ECO:0000313" key="7">
    <source>
        <dbReference type="EMBL" id="AYU80675.1"/>
    </source>
</evidence>
<dbReference type="Gene3D" id="1.10.1420.10">
    <property type="match status" value="1"/>
</dbReference>
<dbReference type="InterPro" id="IPR036187">
    <property type="entry name" value="DNA_mismatch_repair_MutS_sf"/>
</dbReference>
<dbReference type="GO" id="GO:0005634">
    <property type="term" value="C:nucleus"/>
    <property type="evidence" value="ECO:0007669"/>
    <property type="project" value="TreeGrafter"/>
</dbReference>
<dbReference type="InterPro" id="IPR027417">
    <property type="entry name" value="P-loop_NTPase"/>
</dbReference>
<dbReference type="Gene3D" id="3.40.50.300">
    <property type="entry name" value="P-loop containing nucleotide triphosphate hydrolases"/>
    <property type="match status" value="1"/>
</dbReference>
<dbReference type="SMART" id="SM00534">
    <property type="entry name" value="MUTSac"/>
    <property type="match status" value="1"/>
</dbReference>
<feature type="region of interest" description="Disordered" evidence="5">
    <location>
        <begin position="943"/>
        <end position="979"/>
    </location>
</feature>
<evidence type="ECO:0000256" key="2">
    <source>
        <dbReference type="ARBA" id="ARBA00022741"/>
    </source>
</evidence>
<name>A0A3Q8IED3_LEIDO</name>
<accession>A0A3Q8IED3</accession>
<dbReference type="EMBL" id="CP029528">
    <property type="protein sequence ID" value="AYU80675.1"/>
    <property type="molecule type" value="Genomic_DNA"/>
</dbReference>
<dbReference type="Pfam" id="PF05192">
    <property type="entry name" value="MutS_III"/>
    <property type="match status" value="1"/>
</dbReference>
<dbReference type="GO" id="GO:0140664">
    <property type="term" value="F:ATP-dependent DNA damage sensor activity"/>
    <property type="evidence" value="ECO:0007669"/>
    <property type="project" value="InterPro"/>
</dbReference>
<dbReference type="InterPro" id="IPR007696">
    <property type="entry name" value="DNA_mismatch_repair_MutS_core"/>
</dbReference>